<dbReference type="PANTHER" id="PTHR47501:SF5">
    <property type="entry name" value="HAT C-TERMINAL DIMERISATION DOMAIN-CONTAINING PROTEIN"/>
    <property type="match status" value="1"/>
</dbReference>
<sequence>MKLISTCEKPSFKKLLTGLTNDNFVPNRRIIRNELVNKYNDYVNYLIVKISMQKYICVTTDIWSSLNKSYLGMTMYYIEENTYQRFSYVIACRRIEGSHNYINIAKSISDILTSYKIDVKKISHTVTDNASNFGKAFRIYSQQFTAELPEPTANIYLTLNDRSINQLIDDIDQSAENISGPDSEFIQNYMDNEPDDIEVINVSDILSNYEDTENENNDNEDVDIILSTHMTCSAHTLNLVATTDTAKITDLSYKKISRSAFGKLSSFWNLLSRSTVASDLTYKICQSKFPINVVTRWNSFFDSIKKVILCRIKVIDCSEQLKLCKLKVTEWNFLVEYIKVMEPLTTELDKLQGEKSCYLGYVAPTIITMRHILMEQTHLVYCAALSKAIIKGLEKRYYFIFDLKDPKSKPYILAAVSHPKFKMDWMPQQFSEELFISECNEIGSLIDIETGNSTVSDDDSDDDFYSSLLPSSPSSGSFDSSCQRSDNMTSVQGLSFLN</sequence>
<evidence type="ECO:0008006" key="3">
    <source>
        <dbReference type="Google" id="ProtNLM"/>
    </source>
</evidence>
<name>A0AAV0WT55_9HEMI</name>
<gene>
    <name evidence="1" type="ORF">MEUPH1_LOCUS14623</name>
</gene>
<evidence type="ECO:0000313" key="1">
    <source>
        <dbReference type="EMBL" id="CAI6359189.1"/>
    </source>
</evidence>
<dbReference type="InterPro" id="IPR012337">
    <property type="entry name" value="RNaseH-like_sf"/>
</dbReference>
<dbReference type="Proteomes" id="UP001160148">
    <property type="component" value="Unassembled WGS sequence"/>
</dbReference>
<protein>
    <recommendedName>
        <fullName evidence="3">Transposase</fullName>
    </recommendedName>
</protein>
<dbReference type="PANTHER" id="PTHR47501">
    <property type="entry name" value="TRANSPOSASE-RELATED"/>
    <property type="match status" value="1"/>
</dbReference>
<accession>A0AAV0WT55</accession>
<dbReference type="AlphaFoldDB" id="A0AAV0WT55"/>
<proteinExistence type="predicted"/>
<dbReference type="SUPFAM" id="SSF53098">
    <property type="entry name" value="Ribonuclease H-like"/>
    <property type="match status" value="1"/>
</dbReference>
<comment type="caution">
    <text evidence="1">The sequence shown here is derived from an EMBL/GenBank/DDBJ whole genome shotgun (WGS) entry which is preliminary data.</text>
</comment>
<dbReference type="EMBL" id="CARXXK010000002">
    <property type="protein sequence ID" value="CAI6359189.1"/>
    <property type="molecule type" value="Genomic_DNA"/>
</dbReference>
<reference evidence="1 2" key="1">
    <citation type="submission" date="2023-01" db="EMBL/GenBank/DDBJ databases">
        <authorList>
            <person name="Whitehead M."/>
        </authorList>
    </citation>
    <scope>NUCLEOTIDE SEQUENCE [LARGE SCALE GENOMIC DNA]</scope>
</reference>
<organism evidence="1 2">
    <name type="scientific">Macrosiphum euphorbiae</name>
    <name type="common">potato aphid</name>
    <dbReference type="NCBI Taxonomy" id="13131"/>
    <lineage>
        <taxon>Eukaryota</taxon>
        <taxon>Metazoa</taxon>
        <taxon>Ecdysozoa</taxon>
        <taxon>Arthropoda</taxon>
        <taxon>Hexapoda</taxon>
        <taxon>Insecta</taxon>
        <taxon>Pterygota</taxon>
        <taxon>Neoptera</taxon>
        <taxon>Paraneoptera</taxon>
        <taxon>Hemiptera</taxon>
        <taxon>Sternorrhyncha</taxon>
        <taxon>Aphidomorpha</taxon>
        <taxon>Aphidoidea</taxon>
        <taxon>Aphididae</taxon>
        <taxon>Macrosiphini</taxon>
        <taxon>Macrosiphum</taxon>
    </lineage>
</organism>
<evidence type="ECO:0000313" key="2">
    <source>
        <dbReference type="Proteomes" id="UP001160148"/>
    </source>
</evidence>
<keyword evidence="2" id="KW-1185">Reference proteome</keyword>